<dbReference type="Proteomes" id="UP000249619">
    <property type="component" value="Unassembled WGS sequence"/>
</dbReference>
<feature type="signal peptide" evidence="1">
    <location>
        <begin position="1"/>
        <end position="20"/>
    </location>
</feature>
<feature type="chain" id="PRO_5016941523" evidence="1">
    <location>
        <begin position="21"/>
        <end position="127"/>
    </location>
</feature>
<evidence type="ECO:0000313" key="2">
    <source>
        <dbReference type="EMBL" id="RAR12534.1"/>
    </source>
</evidence>
<keyword evidence="3" id="KW-1185">Reference proteome</keyword>
<reference evidence="3" key="1">
    <citation type="submission" date="2018-05" db="EMBL/GenBank/DDBJ databases">
        <title>Draft genome sequence of Stemphylium lycopersici strain CIDEFI 213.</title>
        <authorList>
            <person name="Medina R."/>
            <person name="Franco M.E.E."/>
            <person name="Lucentini C.G."/>
            <person name="Saparrat M.C.N."/>
            <person name="Balatti P.A."/>
        </authorList>
    </citation>
    <scope>NUCLEOTIDE SEQUENCE [LARGE SCALE GENOMIC DNA]</scope>
    <source>
        <strain evidence="3">CIDEFI 213</strain>
    </source>
</reference>
<comment type="caution">
    <text evidence="2">The sequence shown here is derived from an EMBL/GenBank/DDBJ whole genome shotgun (WGS) entry which is preliminary data.</text>
</comment>
<dbReference type="AlphaFoldDB" id="A0A364N5D8"/>
<accession>A0A364N5D8</accession>
<dbReference type="OrthoDB" id="3787314at2759"/>
<organism evidence="2 3">
    <name type="scientific">Stemphylium lycopersici</name>
    <name type="common">Tomato gray leaf spot disease fungus</name>
    <name type="synonym">Thyrospora lycopersici</name>
    <dbReference type="NCBI Taxonomy" id="183478"/>
    <lineage>
        <taxon>Eukaryota</taxon>
        <taxon>Fungi</taxon>
        <taxon>Dikarya</taxon>
        <taxon>Ascomycota</taxon>
        <taxon>Pezizomycotina</taxon>
        <taxon>Dothideomycetes</taxon>
        <taxon>Pleosporomycetidae</taxon>
        <taxon>Pleosporales</taxon>
        <taxon>Pleosporineae</taxon>
        <taxon>Pleosporaceae</taxon>
        <taxon>Stemphylium</taxon>
    </lineage>
</organism>
<proteinExistence type="predicted"/>
<sequence>MRSFQQLVLALFALLACAFAMEEEEIAYDATVYITSTVYRVNTVTASSSAAGYAPVNQTSTISAVHPTMVPTYVTSNGTSSVMPTASAPIVVAPSASQPAEFEGAASSINVNTFVVAVAAGLGYLVL</sequence>
<evidence type="ECO:0000313" key="3">
    <source>
        <dbReference type="Proteomes" id="UP000249619"/>
    </source>
</evidence>
<evidence type="ECO:0000256" key="1">
    <source>
        <dbReference type="SAM" id="SignalP"/>
    </source>
</evidence>
<name>A0A364N5D8_STELY</name>
<keyword evidence="1" id="KW-0732">Signal</keyword>
<dbReference type="PROSITE" id="PS51257">
    <property type="entry name" value="PROKAR_LIPOPROTEIN"/>
    <property type="match status" value="1"/>
</dbReference>
<gene>
    <name evidence="2" type="ORF">DDE83_004066</name>
</gene>
<dbReference type="EMBL" id="QGDH01000049">
    <property type="protein sequence ID" value="RAR12534.1"/>
    <property type="molecule type" value="Genomic_DNA"/>
</dbReference>
<protein>
    <submittedName>
        <fullName evidence="2">Uncharacterized protein</fullName>
    </submittedName>
</protein>